<dbReference type="EMBL" id="RSCL01000033">
    <property type="protein sequence ID" value="RUS97401.1"/>
    <property type="molecule type" value="Genomic_DNA"/>
</dbReference>
<proteinExistence type="predicted"/>
<sequence length="115" mass="13274">MANYPKLSFKYGWDDRDDEETPMKGYRSDGIVQSPEGEIYPVYFIDPIRLQQDLEAEEEVGSAFLAEPGLIILPEVTREAMENVVRQLWEQGYFESLKPLKIEAEETKEKTRAVA</sequence>
<reference evidence="1" key="2">
    <citation type="journal article" date="2019" name="Genome Biol. Evol.">
        <title>Day and night: Metabolic profiles and evolutionary relationships of six axenic non-marine cyanobacteria.</title>
        <authorList>
            <person name="Will S.E."/>
            <person name="Henke P."/>
            <person name="Boedeker C."/>
            <person name="Huang S."/>
            <person name="Brinkmann H."/>
            <person name="Rohde M."/>
            <person name="Jarek M."/>
            <person name="Friedl T."/>
            <person name="Seufert S."/>
            <person name="Schumacher M."/>
            <person name="Overmann J."/>
            <person name="Neumann-Schaal M."/>
            <person name="Petersen J."/>
        </authorList>
    </citation>
    <scope>NUCLEOTIDE SEQUENCE [LARGE SCALE GENOMIC DNA]</scope>
    <source>
        <strain evidence="1">PCC 7102</strain>
    </source>
</reference>
<comment type="caution">
    <text evidence="1">The sequence shown here is derived from an EMBL/GenBank/DDBJ whole genome shotgun (WGS) entry which is preliminary data.</text>
</comment>
<dbReference type="OrthoDB" id="513474at2"/>
<protein>
    <submittedName>
        <fullName evidence="1">Uncharacterized protein</fullName>
    </submittedName>
</protein>
<dbReference type="RefSeq" id="WP_019489902.1">
    <property type="nucleotide sequence ID" value="NZ_RSCL01000033.1"/>
</dbReference>
<evidence type="ECO:0000313" key="1">
    <source>
        <dbReference type="EMBL" id="RUS97401.1"/>
    </source>
</evidence>
<dbReference type="Proteomes" id="UP000271624">
    <property type="component" value="Unassembled WGS sequence"/>
</dbReference>
<name>A0A3S1ABK9_9CYAN</name>
<evidence type="ECO:0000313" key="2">
    <source>
        <dbReference type="Proteomes" id="UP000271624"/>
    </source>
</evidence>
<accession>A0A3S1ABK9</accession>
<reference evidence="1" key="1">
    <citation type="submission" date="2018-12" db="EMBL/GenBank/DDBJ databases">
        <authorList>
            <person name="Will S."/>
            <person name="Neumann-Schaal M."/>
            <person name="Henke P."/>
        </authorList>
    </citation>
    <scope>NUCLEOTIDE SEQUENCE</scope>
    <source>
        <strain evidence="1">PCC 7102</strain>
    </source>
</reference>
<dbReference type="AlphaFoldDB" id="A0A3S1ABK9"/>
<organism evidence="1 2">
    <name type="scientific">Dulcicalothrix desertica PCC 7102</name>
    <dbReference type="NCBI Taxonomy" id="232991"/>
    <lineage>
        <taxon>Bacteria</taxon>
        <taxon>Bacillati</taxon>
        <taxon>Cyanobacteriota</taxon>
        <taxon>Cyanophyceae</taxon>
        <taxon>Nostocales</taxon>
        <taxon>Calotrichaceae</taxon>
        <taxon>Dulcicalothrix</taxon>
    </lineage>
</organism>
<keyword evidence="2" id="KW-1185">Reference proteome</keyword>
<gene>
    <name evidence="1" type="ORF">DSM106972_085040</name>
</gene>